<organism evidence="3 4">
    <name type="scientific">Actinomadura craniellae</name>
    <dbReference type="NCBI Taxonomy" id="2231787"/>
    <lineage>
        <taxon>Bacteria</taxon>
        <taxon>Bacillati</taxon>
        <taxon>Actinomycetota</taxon>
        <taxon>Actinomycetes</taxon>
        <taxon>Streptosporangiales</taxon>
        <taxon>Thermomonosporaceae</taxon>
        <taxon>Actinomadura</taxon>
    </lineage>
</organism>
<keyword evidence="1" id="KW-0808">Transferase</keyword>
<evidence type="ECO:0000256" key="1">
    <source>
        <dbReference type="ARBA" id="ARBA00022527"/>
    </source>
</evidence>
<dbReference type="EMBL" id="QLYX01000022">
    <property type="protein sequence ID" value="RAY11060.1"/>
    <property type="molecule type" value="Genomic_DNA"/>
</dbReference>
<dbReference type="PANTHER" id="PTHR35526:SF3">
    <property type="entry name" value="ANTI-SIGMA-F FACTOR RSBW"/>
    <property type="match status" value="1"/>
</dbReference>
<dbReference type="OrthoDB" id="4166172at2"/>
<dbReference type="Proteomes" id="UP000251891">
    <property type="component" value="Unassembled WGS sequence"/>
</dbReference>
<protein>
    <recommendedName>
        <fullName evidence="2">Histidine kinase/HSP90-like ATPase domain-containing protein</fullName>
    </recommendedName>
</protein>
<keyword evidence="1" id="KW-0418">Kinase</keyword>
<dbReference type="InterPro" id="IPR003594">
    <property type="entry name" value="HATPase_dom"/>
</dbReference>
<dbReference type="Gene3D" id="3.30.565.10">
    <property type="entry name" value="Histidine kinase-like ATPase, C-terminal domain"/>
    <property type="match status" value="1"/>
</dbReference>
<evidence type="ECO:0000313" key="4">
    <source>
        <dbReference type="Proteomes" id="UP000251891"/>
    </source>
</evidence>
<reference evidence="3 4" key="1">
    <citation type="submission" date="2018-06" db="EMBL/GenBank/DDBJ databases">
        <title>Actinomadura craniellae sp. nov. isolated from marine sponge Craniella sp.</title>
        <authorList>
            <person name="Li L."/>
            <person name="Xu Q.H."/>
            <person name="Lin H.W."/>
            <person name="Lu Y.H."/>
        </authorList>
    </citation>
    <scope>NUCLEOTIDE SEQUENCE [LARGE SCALE GENOMIC DNA]</scope>
    <source>
        <strain evidence="3 4">LHW63021</strain>
    </source>
</reference>
<evidence type="ECO:0000313" key="3">
    <source>
        <dbReference type="EMBL" id="RAY11060.1"/>
    </source>
</evidence>
<proteinExistence type="predicted"/>
<accession>A0A365GW74</accession>
<keyword evidence="4" id="KW-1185">Reference proteome</keyword>
<dbReference type="GO" id="GO:0004674">
    <property type="term" value="F:protein serine/threonine kinase activity"/>
    <property type="evidence" value="ECO:0007669"/>
    <property type="project" value="UniProtKB-KW"/>
</dbReference>
<dbReference type="InterPro" id="IPR036890">
    <property type="entry name" value="HATPase_C_sf"/>
</dbReference>
<sequence>MVEEDLRHLGAGAFPVWALPPDESGAGFARAVVRSVFGGLGFPAEVTYDVAVVASELATNVHRHAYAGRAPAGERGPGWPEVWAYLRWKPCPQVVVKVFDAAPWLAYRSYTPVRPPAQAEGGRGLELVDALTAEHGGQWGVHRTRSRLGDRPVPGKAVYLTLPLPTHRLPPAHPPALQATTQTATRMHTLLSARGLGRIHGAHHPQMAVLCVRPGVHVWIRPDALTYRTPGHSTHTHPPHDTVEVTEQIVRHCTEHDDHQPRPGSSPKAGDP</sequence>
<evidence type="ECO:0000259" key="2">
    <source>
        <dbReference type="Pfam" id="PF13581"/>
    </source>
</evidence>
<dbReference type="RefSeq" id="WP_111871960.1">
    <property type="nucleotide sequence ID" value="NZ_QLYX01000022.1"/>
</dbReference>
<feature type="domain" description="Histidine kinase/HSP90-like ATPase" evidence="2">
    <location>
        <begin position="29"/>
        <end position="134"/>
    </location>
</feature>
<dbReference type="CDD" id="cd16936">
    <property type="entry name" value="HATPase_RsbW-like"/>
    <property type="match status" value="1"/>
</dbReference>
<comment type="caution">
    <text evidence="3">The sequence shown here is derived from an EMBL/GenBank/DDBJ whole genome shotgun (WGS) entry which is preliminary data.</text>
</comment>
<name>A0A365GW74_9ACTN</name>
<dbReference type="InterPro" id="IPR050267">
    <property type="entry name" value="Anti-sigma-factor_SerPK"/>
</dbReference>
<dbReference type="Pfam" id="PF13581">
    <property type="entry name" value="HATPase_c_2"/>
    <property type="match status" value="1"/>
</dbReference>
<gene>
    <name evidence="3" type="ORF">DPM19_32680</name>
</gene>
<dbReference type="AlphaFoldDB" id="A0A365GW74"/>
<keyword evidence="1" id="KW-0723">Serine/threonine-protein kinase</keyword>
<dbReference type="PANTHER" id="PTHR35526">
    <property type="entry name" value="ANTI-SIGMA-F FACTOR RSBW-RELATED"/>
    <property type="match status" value="1"/>
</dbReference>